<gene>
    <name evidence="1" type="primary">bchM_1</name>
    <name evidence="1" type="ORF">GALL_11660</name>
</gene>
<accession>A0A1J5TRF0</accession>
<keyword evidence="1" id="KW-0808">Transferase</keyword>
<dbReference type="AlphaFoldDB" id="A0A1J5TRF0"/>
<reference evidence="1" key="1">
    <citation type="submission" date="2016-10" db="EMBL/GenBank/DDBJ databases">
        <title>Sequence of Gallionella enrichment culture.</title>
        <authorList>
            <person name="Poehlein A."/>
            <person name="Muehling M."/>
            <person name="Daniel R."/>
        </authorList>
    </citation>
    <scope>NUCLEOTIDE SEQUENCE</scope>
</reference>
<dbReference type="InterPro" id="IPR029063">
    <property type="entry name" value="SAM-dependent_MTases_sf"/>
</dbReference>
<sequence length="203" mass="22907">MSHIIEDGVEAGTWNKYESRNPVQRLLVRRFLDTLRELARSCAADCRTALDVGCGEGVTTALLRDCGLGEIRGVDFSAGILEVARRRNPSIPFERLSIYDLGEAQRSDFVSACEVLEHLERPDDGLDALARVCGSHCLLSVPNEPLFRGLNFFAGKYWSRLGNSPGHLNHWSSGAFRRFVERRFRVVDIRRPLPWTIILARPK</sequence>
<dbReference type="SUPFAM" id="SSF53335">
    <property type="entry name" value="S-adenosyl-L-methionine-dependent methyltransferases"/>
    <property type="match status" value="1"/>
</dbReference>
<keyword evidence="1" id="KW-0489">Methyltransferase</keyword>
<evidence type="ECO:0000313" key="1">
    <source>
        <dbReference type="EMBL" id="OIR18824.1"/>
    </source>
</evidence>
<dbReference type="EMBL" id="MLJW01000002">
    <property type="protein sequence ID" value="OIR18824.1"/>
    <property type="molecule type" value="Genomic_DNA"/>
</dbReference>
<dbReference type="GO" id="GO:0046406">
    <property type="term" value="F:magnesium protoporphyrin IX methyltransferase activity"/>
    <property type="evidence" value="ECO:0007669"/>
    <property type="project" value="UniProtKB-EC"/>
</dbReference>
<dbReference type="Gene3D" id="3.40.50.150">
    <property type="entry name" value="Vaccinia Virus protein VP39"/>
    <property type="match status" value="1"/>
</dbReference>
<dbReference type="Pfam" id="PF13489">
    <property type="entry name" value="Methyltransf_23"/>
    <property type="match status" value="1"/>
</dbReference>
<dbReference type="CDD" id="cd02440">
    <property type="entry name" value="AdoMet_MTases"/>
    <property type="match status" value="1"/>
</dbReference>
<dbReference type="EC" id="2.1.1.11" evidence="1"/>
<organism evidence="1">
    <name type="scientific">mine drainage metagenome</name>
    <dbReference type="NCBI Taxonomy" id="410659"/>
    <lineage>
        <taxon>unclassified sequences</taxon>
        <taxon>metagenomes</taxon>
        <taxon>ecological metagenomes</taxon>
    </lineage>
</organism>
<protein>
    <submittedName>
        <fullName evidence="1">Magnesium-protoporphyrin O-methyltransferase</fullName>
        <ecNumber evidence="1">2.1.1.11</ecNumber>
    </submittedName>
</protein>
<name>A0A1J5TRF0_9ZZZZ</name>
<dbReference type="GO" id="GO:0032259">
    <property type="term" value="P:methylation"/>
    <property type="evidence" value="ECO:0007669"/>
    <property type="project" value="UniProtKB-KW"/>
</dbReference>
<proteinExistence type="predicted"/>
<comment type="caution">
    <text evidence="1">The sequence shown here is derived from an EMBL/GenBank/DDBJ whole genome shotgun (WGS) entry which is preliminary data.</text>
</comment>